<name>A0A7J7GGW0_CAMSI</name>
<dbReference type="AlphaFoldDB" id="A0A7J7GGW0"/>
<reference evidence="2" key="1">
    <citation type="journal article" date="2020" name="Nat. Commun.">
        <title>Genome assembly of wild tea tree DASZ reveals pedigree and selection history of tea varieties.</title>
        <authorList>
            <person name="Zhang W."/>
            <person name="Zhang Y."/>
            <person name="Qiu H."/>
            <person name="Guo Y."/>
            <person name="Wan H."/>
            <person name="Zhang X."/>
            <person name="Scossa F."/>
            <person name="Alseekh S."/>
            <person name="Zhang Q."/>
            <person name="Wang P."/>
            <person name="Xu L."/>
            <person name="Schmidt M.H."/>
            <person name="Jia X."/>
            <person name="Li D."/>
            <person name="Zhu A."/>
            <person name="Guo F."/>
            <person name="Chen W."/>
            <person name="Ni D."/>
            <person name="Usadel B."/>
            <person name="Fernie A.R."/>
            <person name="Wen W."/>
        </authorList>
    </citation>
    <scope>NUCLEOTIDE SEQUENCE [LARGE SCALE GENOMIC DNA]</scope>
    <source>
        <strain evidence="2">cv. G240</strain>
    </source>
</reference>
<keyword evidence="2" id="KW-1185">Reference proteome</keyword>
<dbReference type="Proteomes" id="UP000593564">
    <property type="component" value="Unassembled WGS sequence"/>
</dbReference>
<evidence type="ECO:0000313" key="2">
    <source>
        <dbReference type="Proteomes" id="UP000593564"/>
    </source>
</evidence>
<dbReference type="EMBL" id="JACBKZ010000011">
    <property type="protein sequence ID" value="KAF5939727.1"/>
    <property type="molecule type" value="Genomic_DNA"/>
</dbReference>
<comment type="caution">
    <text evidence="1">The sequence shown here is derived from an EMBL/GenBank/DDBJ whole genome shotgun (WGS) entry which is preliminary data.</text>
</comment>
<accession>A0A7J7GGW0</accession>
<evidence type="ECO:0008006" key="3">
    <source>
        <dbReference type="Google" id="ProtNLM"/>
    </source>
</evidence>
<sequence length="111" mass="12703">MKRSMPPQRHRFGEFFNSTNVYLKKSRTPVIGAMSSASITKDEKEEVFSLKLCWICNLCGTEAVVITFAGNTFDFKNPFVDSRSNIELLTKEQDRFLQIAKISKNTNVTMQ</sequence>
<reference evidence="1 2" key="2">
    <citation type="submission" date="2020-07" db="EMBL/GenBank/DDBJ databases">
        <title>Genome assembly of wild tea tree DASZ reveals pedigree and selection history of tea varieties.</title>
        <authorList>
            <person name="Zhang W."/>
        </authorList>
    </citation>
    <scope>NUCLEOTIDE SEQUENCE [LARGE SCALE GENOMIC DNA]</scope>
    <source>
        <strain evidence="2">cv. G240</strain>
        <tissue evidence="1">Leaf</tissue>
    </source>
</reference>
<protein>
    <recommendedName>
        <fullName evidence="3">MADS-box domain-containing protein</fullName>
    </recommendedName>
</protein>
<gene>
    <name evidence="1" type="ORF">HYC85_023986</name>
</gene>
<organism evidence="1 2">
    <name type="scientific">Camellia sinensis</name>
    <name type="common">Tea plant</name>
    <name type="synonym">Thea sinensis</name>
    <dbReference type="NCBI Taxonomy" id="4442"/>
    <lineage>
        <taxon>Eukaryota</taxon>
        <taxon>Viridiplantae</taxon>
        <taxon>Streptophyta</taxon>
        <taxon>Embryophyta</taxon>
        <taxon>Tracheophyta</taxon>
        <taxon>Spermatophyta</taxon>
        <taxon>Magnoliopsida</taxon>
        <taxon>eudicotyledons</taxon>
        <taxon>Gunneridae</taxon>
        <taxon>Pentapetalae</taxon>
        <taxon>asterids</taxon>
        <taxon>Ericales</taxon>
        <taxon>Theaceae</taxon>
        <taxon>Camellia</taxon>
    </lineage>
</organism>
<evidence type="ECO:0000313" key="1">
    <source>
        <dbReference type="EMBL" id="KAF5939727.1"/>
    </source>
</evidence>
<proteinExistence type="predicted"/>